<reference evidence="2" key="2">
    <citation type="submission" date="2020-09" db="EMBL/GenBank/DDBJ databases">
        <authorList>
            <person name="Sun Q."/>
            <person name="Zhou Y."/>
        </authorList>
    </citation>
    <scope>NUCLEOTIDE SEQUENCE</scope>
    <source>
        <strain evidence="2">CGMCC 4.7308</strain>
    </source>
</reference>
<dbReference type="Proteomes" id="UP000655208">
    <property type="component" value="Unassembled WGS sequence"/>
</dbReference>
<name>A0A917WEQ5_9ACTN</name>
<gene>
    <name evidence="2" type="ORF">GCM10011594_20760</name>
</gene>
<dbReference type="Pfam" id="PF14305">
    <property type="entry name" value="ATPgrasp_TupA"/>
    <property type="match status" value="1"/>
</dbReference>
<feature type="region of interest" description="Disordered" evidence="1">
    <location>
        <begin position="291"/>
        <end position="324"/>
    </location>
</feature>
<dbReference type="AlphaFoldDB" id="A0A917WEQ5"/>
<evidence type="ECO:0000313" key="3">
    <source>
        <dbReference type="Proteomes" id="UP000655208"/>
    </source>
</evidence>
<evidence type="ECO:0000256" key="1">
    <source>
        <dbReference type="SAM" id="MobiDB-lite"/>
    </source>
</evidence>
<accession>A0A917WEQ5</accession>
<keyword evidence="3" id="KW-1185">Reference proteome</keyword>
<dbReference type="EMBL" id="BMNA01000003">
    <property type="protein sequence ID" value="GGM00514.1"/>
    <property type="molecule type" value="Genomic_DNA"/>
</dbReference>
<dbReference type="SUPFAM" id="SSF56059">
    <property type="entry name" value="Glutathione synthetase ATP-binding domain-like"/>
    <property type="match status" value="1"/>
</dbReference>
<organism evidence="2 3">
    <name type="scientific">Nakamurella endophytica</name>
    <dbReference type="NCBI Taxonomy" id="1748367"/>
    <lineage>
        <taxon>Bacteria</taxon>
        <taxon>Bacillati</taxon>
        <taxon>Actinomycetota</taxon>
        <taxon>Actinomycetes</taxon>
        <taxon>Nakamurellales</taxon>
        <taxon>Nakamurellaceae</taxon>
        <taxon>Nakamurella</taxon>
    </lineage>
</organism>
<comment type="caution">
    <text evidence="2">The sequence shown here is derived from an EMBL/GenBank/DDBJ whole genome shotgun (WGS) entry which is preliminary data.</text>
</comment>
<evidence type="ECO:0000313" key="2">
    <source>
        <dbReference type="EMBL" id="GGM00514.1"/>
    </source>
</evidence>
<protein>
    <recommendedName>
        <fullName evidence="4">Teichuronopeptide biosynthesis TupA-like protein</fullName>
    </recommendedName>
</protein>
<sequence>MTVMSDLTEWRALLVHRPLQWLSPTLHRQLRSLVNRRRLLDLRHPAAFNEKLTWRCLHDRRELLADTCDKLAMKDIAGRLGRPSLRIPRTYWSGTDLAELVDIDLPDRWVLKPNHRSGLVRFGAGPVSAADVDELRRGTRGWLREHLASVEGEWAYSRARRCFLVEERLPGETSPTDYKFFTFAGETRIVVVDSSRYGEHRRTVYTPEWQRLDVRIDLPGGPAEPPPPLLADMLDTARRLGTPYDFIRVDLYAVDGELWFGELTPYPGGGYGVVTPWSFELWLGEPWVLPDPAARPAGAGEPGDRGDPGGPGDRGDPGGPVVTG</sequence>
<evidence type="ECO:0008006" key="4">
    <source>
        <dbReference type="Google" id="ProtNLM"/>
    </source>
</evidence>
<reference evidence="2" key="1">
    <citation type="journal article" date="2014" name="Int. J. Syst. Evol. Microbiol.">
        <title>Complete genome sequence of Corynebacterium casei LMG S-19264T (=DSM 44701T), isolated from a smear-ripened cheese.</title>
        <authorList>
            <consortium name="US DOE Joint Genome Institute (JGI-PGF)"/>
            <person name="Walter F."/>
            <person name="Albersmeier A."/>
            <person name="Kalinowski J."/>
            <person name="Ruckert C."/>
        </authorList>
    </citation>
    <scope>NUCLEOTIDE SEQUENCE</scope>
    <source>
        <strain evidence="2">CGMCC 4.7308</strain>
    </source>
</reference>
<proteinExistence type="predicted"/>
<dbReference type="InterPro" id="IPR029465">
    <property type="entry name" value="ATPgrasp_TupA"/>
</dbReference>